<reference evidence="2" key="1">
    <citation type="submission" date="2021-03" db="EMBL/GenBank/DDBJ databases">
        <title>Proteiniclasticum marinus sp. nov., isolated from tidal flat sediment.</title>
        <authorList>
            <person name="Namirimu T."/>
            <person name="Yang J.-A."/>
            <person name="Yang S.-H."/>
            <person name="Kim Y.-J."/>
            <person name="Kwon K.K."/>
        </authorList>
    </citation>
    <scope>NUCLEOTIDE SEQUENCE</scope>
    <source>
        <strain evidence="2">SCR006</strain>
    </source>
</reference>
<evidence type="ECO:0000259" key="1">
    <source>
        <dbReference type="Pfam" id="PF13566"/>
    </source>
</evidence>
<proteinExistence type="predicted"/>
<evidence type="ECO:0000313" key="2">
    <source>
        <dbReference type="EMBL" id="MBO1264395.1"/>
    </source>
</evidence>
<dbReference type="EMBL" id="JAFNJU010000003">
    <property type="protein sequence ID" value="MBO1264395.1"/>
    <property type="molecule type" value="Genomic_DNA"/>
</dbReference>
<keyword evidence="3" id="KW-1185">Reference proteome</keyword>
<organism evidence="2 3">
    <name type="scientific">Proteiniclasticum aestuarii</name>
    <dbReference type="NCBI Taxonomy" id="2817862"/>
    <lineage>
        <taxon>Bacteria</taxon>
        <taxon>Bacillati</taxon>
        <taxon>Bacillota</taxon>
        <taxon>Clostridia</taxon>
        <taxon>Eubacteriales</taxon>
        <taxon>Clostridiaceae</taxon>
        <taxon>Proteiniclasticum</taxon>
    </lineage>
</organism>
<feature type="domain" description="DUF4130" evidence="1">
    <location>
        <begin position="84"/>
        <end position="238"/>
    </location>
</feature>
<protein>
    <submittedName>
        <fullName evidence="2">TIGR03915 family putative DNA repair protein</fullName>
    </submittedName>
</protein>
<name>A0A939HB72_9CLOT</name>
<dbReference type="AlphaFoldDB" id="A0A939HB72"/>
<dbReference type="Proteomes" id="UP000664218">
    <property type="component" value="Unassembled WGS sequence"/>
</dbReference>
<dbReference type="InterPro" id="IPR023875">
    <property type="entry name" value="DNA_repair_put"/>
</dbReference>
<dbReference type="Pfam" id="PF13566">
    <property type="entry name" value="DUF4130"/>
    <property type="match status" value="1"/>
</dbReference>
<gene>
    <name evidence="2" type="ORF">J3A84_04985</name>
</gene>
<evidence type="ECO:0000313" key="3">
    <source>
        <dbReference type="Proteomes" id="UP000664218"/>
    </source>
</evidence>
<dbReference type="NCBIfam" id="TIGR03915">
    <property type="entry name" value="SAM_7_link_chp"/>
    <property type="match status" value="1"/>
</dbReference>
<comment type="caution">
    <text evidence="2">The sequence shown here is derived from an EMBL/GenBank/DDBJ whole genome shotgun (WGS) entry which is preliminary data.</text>
</comment>
<accession>A0A939HB72</accession>
<sequence length="244" mass="28956">MKVMLFDGSMEGLLMAVYHVYVDKEEPILYRVMDYERNLIDEPVTLTFDEEHFQRVKRSMEERFDVETLTLISYALNHRDPSSPTLVLRYIIRCFQNPNNAHNYQDELIMKVTKLSRQVSLESHRFKGFVRFSLVGTVYMARIDPDHDILPFIAPHFAERYGDMNFIIYDAHRQEAVLSRDGQWTVKKDIVLDEKLLQEDSSIEKWREYFTHIAIASRVNPKAQKRSMPGRYWKNLPETEQTIT</sequence>
<dbReference type="InterPro" id="IPR025404">
    <property type="entry name" value="DUF4130"/>
</dbReference>